<dbReference type="AlphaFoldDB" id="A0A832XJA3"/>
<dbReference type="Gene3D" id="3.30.70.920">
    <property type="match status" value="1"/>
</dbReference>
<comment type="caution">
    <text evidence="1">The sequence shown here is derived from an EMBL/GenBank/DDBJ whole genome shotgun (WGS) entry which is preliminary data.</text>
</comment>
<accession>A0A832XJA3</accession>
<reference evidence="1 2" key="1">
    <citation type="journal article" name="Nat. Commun.">
        <title>Undinarchaeota illuminate DPANN phylogeny and the impact of gene transfer on archaeal evolution.</title>
        <authorList>
            <person name="Dombrowski N."/>
            <person name="Williams T.A."/>
            <person name="Sun J."/>
            <person name="Woodcroft B.J."/>
            <person name="Lee J.H."/>
            <person name="Minh B.Q."/>
            <person name="Rinke C."/>
            <person name="Spang A."/>
        </authorList>
    </citation>
    <scope>NUCLEOTIDE SEQUENCE [LARGE SCALE GENOMIC DNA]</scope>
    <source>
        <strain evidence="1">MAG_bin1129</strain>
    </source>
</reference>
<evidence type="ECO:0000313" key="1">
    <source>
        <dbReference type="EMBL" id="HIK00307.1"/>
    </source>
</evidence>
<evidence type="ECO:0008006" key="3">
    <source>
        <dbReference type="Google" id="ProtNLM"/>
    </source>
</evidence>
<sequence>MSKKNCVGSKASSHLSLRARWTKIEAIKMKTNGKKFAFLMGRITPTKERDVLTRLWKLDSVDDVKLTMGKFDFIAKIHFNDFESFFQSYLEIKHISDIRPEKILIASNGSA</sequence>
<keyword evidence="2" id="KW-1185">Reference proteome</keyword>
<proteinExistence type="predicted"/>
<dbReference type="InterPro" id="IPR011008">
    <property type="entry name" value="Dimeric_a/b-barrel"/>
</dbReference>
<name>A0A832XJA3_9ARCH</name>
<gene>
    <name evidence="1" type="ORF">H1016_02075</name>
</gene>
<dbReference type="Proteomes" id="UP000646946">
    <property type="component" value="Unassembled WGS sequence"/>
</dbReference>
<dbReference type="EMBL" id="DVAB01000020">
    <property type="protein sequence ID" value="HIK00307.1"/>
    <property type="molecule type" value="Genomic_DNA"/>
</dbReference>
<protein>
    <recommendedName>
        <fullName evidence="3">Transcription regulator AsnC/Lrp ligand binding domain-containing protein</fullName>
    </recommendedName>
</protein>
<dbReference type="SUPFAM" id="SSF54909">
    <property type="entry name" value="Dimeric alpha+beta barrel"/>
    <property type="match status" value="1"/>
</dbReference>
<organism evidence="1 2">
    <name type="scientific">Candidatus Naiadarchaeum limnaeum</name>
    <dbReference type="NCBI Taxonomy" id="2756139"/>
    <lineage>
        <taxon>Archaea</taxon>
        <taxon>Candidatus Undinarchaeota</taxon>
        <taxon>Candidatus Undinarchaeia</taxon>
        <taxon>Candidatus Naiadarchaeales</taxon>
        <taxon>Candidatus Naiadarchaeaceae</taxon>
        <taxon>Candidatus Naiadarchaeum</taxon>
    </lineage>
</organism>
<evidence type="ECO:0000313" key="2">
    <source>
        <dbReference type="Proteomes" id="UP000646946"/>
    </source>
</evidence>